<protein>
    <submittedName>
        <fullName evidence="1">Uncharacterized protein</fullName>
    </submittedName>
</protein>
<proteinExistence type="predicted"/>
<dbReference type="EMBL" id="LAZR01013625">
    <property type="protein sequence ID" value="KKM21108.1"/>
    <property type="molecule type" value="Genomic_DNA"/>
</dbReference>
<evidence type="ECO:0000313" key="1">
    <source>
        <dbReference type="EMBL" id="KKM21108.1"/>
    </source>
</evidence>
<name>A0A0F9KG60_9ZZZZ</name>
<sequence>MKILKECKLKSPEDSLKFFKENLKELGKVNYVVLYYAEKEWAINPDLYHQYVIIIGDYTQLWLSGLTWGYYGAGPSGLFELLEIIDPSITYEQIVELEWLAEYPIMLENLEGKLVVNPFNEVVHSHLCGEGNRLPWKIKKSSSFNF</sequence>
<accession>A0A0F9KG60</accession>
<reference evidence="1" key="1">
    <citation type="journal article" date="2015" name="Nature">
        <title>Complex archaea that bridge the gap between prokaryotes and eukaryotes.</title>
        <authorList>
            <person name="Spang A."/>
            <person name="Saw J.H."/>
            <person name="Jorgensen S.L."/>
            <person name="Zaremba-Niedzwiedzka K."/>
            <person name="Martijn J."/>
            <person name="Lind A.E."/>
            <person name="van Eijk R."/>
            <person name="Schleper C."/>
            <person name="Guy L."/>
            <person name="Ettema T.J."/>
        </authorList>
    </citation>
    <scope>NUCLEOTIDE SEQUENCE</scope>
</reference>
<gene>
    <name evidence="1" type="ORF">LCGC14_1638740</name>
</gene>
<comment type="caution">
    <text evidence="1">The sequence shown here is derived from an EMBL/GenBank/DDBJ whole genome shotgun (WGS) entry which is preliminary data.</text>
</comment>
<dbReference type="AlphaFoldDB" id="A0A0F9KG60"/>
<organism evidence="1">
    <name type="scientific">marine sediment metagenome</name>
    <dbReference type="NCBI Taxonomy" id="412755"/>
    <lineage>
        <taxon>unclassified sequences</taxon>
        <taxon>metagenomes</taxon>
        <taxon>ecological metagenomes</taxon>
    </lineage>
</organism>